<dbReference type="InterPro" id="IPR039542">
    <property type="entry name" value="Erv_N"/>
</dbReference>
<feature type="compositionally biased region" description="Basic and acidic residues" evidence="5">
    <location>
        <begin position="122"/>
        <end position="132"/>
    </location>
</feature>
<evidence type="ECO:0000256" key="4">
    <source>
        <dbReference type="ARBA" id="ARBA00023136"/>
    </source>
</evidence>
<dbReference type="GO" id="GO:0006888">
    <property type="term" value="P:endoplasmic reticulum to Golgi vesicle-mediated transport"/>
    <property type="evidence" value="ECO:0007669"/>
    <property type="project" value="TreeGrafter"/>
</dbReference>
<dbReference type="InterPro" id="IPR012936">
    <property type="entry name" value="Erv_C"/>
</dbReference>
<evidence type="ECO:0000256" key="2">
    <source>
        <dbReference type="ARBA" id="ARBA00022692"/>
    </source>
</evidence>
<dbReference type="OrthoDB" id="5541786at2759"/>
<evidence type="ECO:0000256" key="6">
    <source>
        <dbReference type="SAM" id="Phobius"/>
    </source>
</evidence>
<reference evidence="9" key="1">
    <citation type="submission" date="2022-07" db="EMBL/GenBank/DDBJ databases">
        <title>Phylogenomic reconstructions and comparative analyses of Kickxellomycotina fungi.</title>
        <authorList>
            <person name="Reynolds N.K."/>
            <person name="Stajich J.E."/>
            <person name="Barry K."/>
            <person name="Grigoriev I.V."/>
            <person name="Crous P."/>
            <person name="Smith M.E."/>
        </authorList>
    </citation>
    <scope>NUCLEOTIDE SEQUENCE</scope>
    <source>
        <strain evidence="9">RSA 861</strain>
    </source>
</reference>
<evidence type="ECO:0000256" key="3">
    <source>
        <dbReference type="ARBA" id="ARBA00022989"/>
    </source>
</evidence>
<evidence type="ECO:0000256" key="1">
    <source>
        <dbReference type="ARBA" id="ARBA00004370"/>
    </source>
</evidence>
<feature type="transmembrane region" description="Helical" evidence="6">
    <location>
        <begin position="334"/>
        <end position="361"/>
    </location>
</feature>
<dbReference type="PANTHER" id="PTHR10984:SF81">
    <property type="entry name" value="ER-DERIVED VESICLES PROTEIN ERV41"/>
    <property type="match status" value="1"/>
</dbReference>
<evidence type="ECO:0000256" key="5">
    <source>
        <dbReference type="SAM" id="MobiDB-lite"/>
    </source>
</evidence>
<gene>
    <name evidence="9" type="ORF">IWQ60_012458</name>
</gene>
<dbReference type="Pfam" id="PF07970">
    <property type="entry name" value="COPIIcoated_ERV"/>
    <property type="match status" value="1"/>
</dbReference>
<evidence type="ECO:0000313" key="10">
    <source>
        <dbReference type="Proteomes" id="UP001150569"/>
    </source>
</evidence>
<dbReference type="GO" id="GO:0005789">
    <property type="term" value="C:endoplasmic reticulum membrane"/>
    <property type="evidence" value="ECO:0007669"/>
    <property type="project" value="TreeGrafter"/>
</dbReference>
<dbReference type="GO" id="GO:0006890">
    <property type="term" value="P:retrograde vesicle-mediated transport, Golgi to endoplasmic reticulum"/>
    <property type="evidence" value="ECO:0007669"/>
    <property type="project" value="TreeGrafter"/>
</dbReference>
<dbReference type="PANTHER" id="PTHR10984">
    <property type="entry name" value="ENDOPLASMIC RETICULUM-GOLGI INTERMEDIATE COMPARTMENT PROTEIN"/>
    <property type="match status" value="1"/>
</dbReference>
<name>A0A9W7ZL07_9FUNG</name>
<comment type="subcellular location">
    <subcellularLocation>
        <location evidence="1">Membrane</location>
    </subcellularLocation>
</comment>
<feature type="domain" description="Endoplasmic reticulum vesicle transporter C-terminal" evidence="7">
    <location>
        <begin position="188"/>
        <end position="348"/>
    </location>
</feature>
<dbReference type="GO" id="GO:0030134">
    <property type="term" value="C:COPII-coated ER to Golgi transport vesicle"/>
    <property type="evidence" value="ECO:0007669"/>
    <property type="project" value="TreeGrafter"/>
</dbReference>
<dbReference type="GO" id="GO:0000139">
    <property type="term" value="C:Golgi membrane"/>
    <property type="evidence" value="ECO:0007669"/>
    <property type="project" value="TreeGrafter"/>
</dbReference>
<feature type="transmembrane region" description="Helical" evidence="6">
    <location>
        <begin position="27"/>
        <end position="46"/>
    </location>
</feature>
<evidence type="ECO:0000259" key="8">
    <source>
        <dbReference type="Pfam" id="PF13850"/>
    </source>
</evidence>
<proteinExistence type="predicted"/>
<dbReference type="EMBL" id="JANBPT010001951">
    <property type="protein sequence ID" value="KAJ1904376.1"/>
    <property type="molecule type" value="Genomic_DNA"/>
</dbReference>
<dbReference type="InterPro" id="IPR045888">
    <property type="entry name" value="Erv"/>
</dbReference>
<organism evidence="9 10">
    <name type="scientific">Tieghemiomyces parasiticus</name>
    <dbReference type="NCBI Taxonomy" id="78921"/>
    <lineage>
        <taxon>Eukaryota</taxon>
        <taxon>Fungi</taxon>
        <taxon>Fungi incertae sedis</taxon>
        <taxon>Zoopagomycota</taxon>
        <taxon>Kickxellomycotina</taxon>
        <taxon>Dimargaritomycetes</taxon>
        <taxon>Dimargaritales</taxon>
        <taxon>Dimargaritaceae</taxon>
        <taxon>Tieghemiomyces</taxon>
    </lineage>
</organism>
<sequence>TMSANWAERFHLLDAFPKVEASQQRKSAFGGFATVLVSFVLSYLIWGEFQAYWTPVAHHEFLVDHSISHELLINIDVTFAMPCRYLSVDVLDVTETGNHFDPFIKKIPTVFSTGRAKNLLEEHQLLPETRGESDDDNLDGNGEHNENVARLIRESRLIRTRPRVDPIALDFSGRTDLTASGGGGLDGDSCRVLGTVQVNKLAGNFHFTALGHGHGGYHTPHAAINFTHRIDKFSFGINYPGLEDPLNDHYQPATSHLESFTYLVSVVPTIYTDAVGHSLVTNQYAVKDYLKVYDEGPRGEPTGIPGVFFKYDMEPISVYITETRQSLPRFLTRVCAAVGGVFVCVGLLHHLVFAVVSWWTLARSSPITSPRKR</sequence>
<accession>A0A9W7ZL07</accession>
<feature type="region of interest" description="Disordered" evidence="5">
    <location>
        <begin position="122"/>
        <end position="146"/>
    </location>
</feature>
<evidence type="ECO:0000313" key="9">
    <source>
        <dbReference type="EMBL" id="KAJ1904376.1"/>
    </source>
</evidence>
<keyword evidence="4 6" id="KW-0472">Membrane</keyword>
<comment type="caution">
    <text evidence="9">The sequence shown here is derived from an EMBL/GenBank/DDBJ whole genome shotgun (WGS) entry which is preliminary data.</text>
</comment>
<dbReference type="AlphaFoldDB" id="A0A9W7ZL07"/>
<feature type="non-terminal residue" evidence="9">
    <location>
        <position position="1"/>
    </location>
</feature>
<dbReference type="Pfam" id="PF13850">
    <property type="entry name" value="ERGIC_N"/>
    <property type="match status" value="1"/>
</dbReference>
<keyword evidence="10" id="KW-1185">Reference proteome</keyword>
<protein>
    <submittedName>
        <fullName evidence="9">Uncharacterized protein</fullName>
    </submittedName>
</protein>
<dbReference type="Proteomes" id="UP001150569">
    <property type="component" value="Unassembled WGS sequence"/>
</dbReference>
<evidence type="ECO:0000259" key="7">
    <source>
        <dbReference type="Pfam" id="PF07970"/>
    </source>
</evidence>
<keyword evidence="2 6" id="KW-0812">Transmembrane</keyword>
<feature type="domain" description="Endoplasmic reticulum vesicle transporter N-terminal" evidence="8">
    <location>
        <begin position="12"/>
        <end position="96"/>
    </location>
</feature>
<keyword evidence="3 6" id="KW-1133">Transmembrane helix</keyword>